<dbReference type="Proteomes" id="UP000824504">
    <property type="component" value="Chromosome"/>
</dbReference>
<dbReference type="Pfam" id="PF12802">
    <property type="entry name" value="MarR_2"/>
    <property type="match status" value="1"/>
</dbReference>
<comment type="similarity">
    <text evidence="1">Belongs to the ROK (NagC/XylR) family.</text>
</comment>
<dbReference type="PANTHER" id="PTHR18964">
    <property type="entry name" value="ROK (REPRESSOR, ORF, KINASE) FAMILY"/>
    <property type="match status" value="1"/>
</dbReference>
<evidence type="ECO:0000259" key="2">
    <source>
        <dbReference type="Pfam" id="PF12802"/>
    </source>
</evidence>
<evidence type="ECO:0000313" key="4">
    <source>
        <dbReference type="Proteomes" id="UP000824504"/>
    </source>
</evidence>
<dbReference type="InterPro" id="IPR000835">
    <property type="entry name" value="HTH_MarR-typ"/>
</dbReference>
<sequence>MAESTRTLRSAPAVAGRVDQAHMRAANMGLILRHLRSTGGSSRARLATETGLSKSTMSSVISDLVERGLVSEGAPDRTGLVGRPGLLVTIDGSHVAGLGVEINVDYIALTAVDLAGRVIRETTAPIAVQTLEADAVIDRVASLASRTLASLREAGFHVVAMKVAATGVIDYRSGTVRFAPNLGWRNVPLIAELAARLGPDAPPLQLESDAKFAAVAEYATYAGRGVEDLLYLTGDVGVGAGIVAGGRLVRGWSGFSGEVGHMPLDPERRPCACGRVGCWETIVGLTALFGLVDPDGTELSDPTLPLEDRLQIVRARAEDGDRRTLDALATITANLATGVSILVDILNPQVVVLGGYFAYFGDQLLAPLGAALGARRMDEGSSVELAVSSMGIISASRGAAQAAIEGVFVDPTSVPPLA</sequence>
<protein>
    <submittedName>
        <fullName evidence="3">ROK family protein</fullName>
    </submittedName>
</protein>
<dbReference type="Pfam" id="PF00480">
    <property type="entry name" value="ROK"/>
    <property type="match status" value="1"/>
</dbReference>
<gene>
    <name evidence="3" type="ORF">KDB89_14205</name>
</gene>
<organism evidence="3 4">
    <name type="scientific">Tessaracoccus palaemonis</name>
    <dbReference type="NCBI Taxonomy" id="2829499"/>
    <lineage>
        <taxon>Bacteria</taxon>
        <taxon>Bacillati</taxon>
        <taxon>Actinomycetota</taxon>
        <taxon>Actinomycetes</taxon>
        <taxon>Propionibacteriales</taxon>
        <taxon>Propionibacteriaceae</taxon>
        <taxon>Tessaracoccus</taxon>
    </lineage>
</organism>
<dbReference type="EMBL" id="CP079216">
    <property type="protein sequence ID" value="QXT62857.1"/>
    <property type="molecule type" value="Genomic_DNA"/>
</dbReference>
<dbReference type="InterPro" id="IPR000600">
    <property type="entry name" value="ROK"/>
</dbReference>
<keyword evidence="4" id="KW-1185">Reference proteome</keyword>
<evidence type="ECO:0000256" key="1">
    <source>
        <dbReference type="ARBA" id="ARBA00006479"/>
    </source>
</evidence>
<name>A0ABX8SHH5_9ACTN</name>
<evidence type="ECO:0000313" key="3">
    <source>
        <dbReference type="EMBL" id="QXT62857.1"/>
    </source>
</evidence>
<feature type="domain" description="HTH marR-type" evidence="2">
    <location>
        <begin position="31"/>
        <end position="72"/>
    </location>
</feature>
<dbReference type="RefSeq" id="WP_219082129.1">
    <property type="nucleotide sequence ID" value="NZ_CP079216.1"/>
</dbReference>
<dbReference type="PANTHER" id="PTHR18964:SF149">
    <property type="entry name" value="BIFUNCTIONAL UDP-N-ACETYLGLUCOSAMINE 2-EPIMERASE_N-ACETYLMANNOSAMINE KINASE"/>
    <property type="match status" value="1"/>
</dbReference>
<accession>A0ABX8SHH5</accession>
<proteinExistence type="inferred from homology"/>
<reference evidence="3 4" key="1">
    <citation type="submission" date="2021-07" db="EMBL/GenBank/DDBJ databases">
        <title>complete genome sequencing of Tessaracoccus sp.J1M15.</title>
        <authorList>
            <person name="Bae J.-W."/>
            <person name="Kim D.-y."/>
        </authorList>
    </citation>
    <scope>NUCLEOTIDE SEQUENCE [LARGE SCALE GENOMIC DNA]</scope>
    <source>
        <strain evidence="3 4">J1M15</strain>
    </source>
</reference>